<evidence type="ECO:0000256" key="3">
    <source>
        <dbReference type="ARBA" id="ARBA00022692"/>
    </source>
</evidence>
<feature type="transmembrane region" description="Helical" evidence="6">
    <location>
        <begin position="199"/>
        <end position="220"/>
    </location>
</feature>
<organism evidence="8 9">
    <name type="scientific">Bifidobacterium asteroides</name>
    <dbReference type="NCBI Taxonomy" id="1684"/>
    <lineage>
        <taxon>Bacteria</taxon>
        <taxon>Bacillati</taxon>
        <taxon>Actinomycetota</taxon>
        <taxon>Actinomycetes</taxon>
        <taxon>Bifidobacteriales</taxon>
        <taxon>Bifidobacteriaceae</taxon>
        <taxon>Bifidobacterium</taxon>
    </lineage>
</organism>
<keyword evidence="2" id="KW-1003">Cell membrane</keyword>
<evidence type="ECO:0000259" key="7">
    <source>
        <dbReference type="Pfam" id="PF02687"/>
    </source>
</evidence>
<feature type="transmembrane region" description="Helical" evidence="6">
    <location>
        <begin position="395"/>
        <end position="418"/>
    </location>
</feature>
<evidence type="ECO:0000313" key="9">
    <source>
        <dbReference type="Proteomes" id="UP000033648"/>
    </source>
</evidence>
<feature type="transmembrane region" description="Helical" evidence="6">
    <location>
        <begin position="110"/>
        <end position="133"/>
    </location>
</feature>
<dbReference type="InterPro" id="IPR003838">
    <property type="entry name" value="ABC3_permease_C"/>
</dbReference>
<comment type="subcellular location">
    <subcellularLocation>
        <location evidence="1">Cell membrane</location>
        <topology evidence="1">Multi-pass membrane protein</topology>
    </subcellularLocation>
</comment>
<dbReference type="GO" id="GO:0005886">
    <property type="term" value="C:plasma membrane"/>
    <property type="evidence" value="ECO:0007669"/>
    <property type="project" value="UniProtKB-SubCell"/>
</dbReference>
<name>A0A0F4KSL0_9BIFI</name>
<reference evidence="8 9" key="1">
    <citation type="submission" date="2014-12" db="EMBL/GenBank/DDBJ databases">
        <title>Comparative genomics of the lactic acid bacteria isolated from the honey bee gut.</title>
        <authorList>
            <person name="Ellegaard K.M."/>
            <person name="Tamarit D."/>
            <person name="Javelind E."/>
            <person name="Olofsson T."/>
            <person name="Andersson S.G."/>
            <person name="Vasquez A."/>
        </authorList>
    </citation>
    <scope>NUCLEOTIDE SEQUENCE [LARGE SCALE GENOMIC DNA]</scope>
    <source>
        <strain evidence="8 9">Bin2</strain>
    </source>
</reference>
<dbReference type="AlphaFoldDB" id="A0A0F4KSL0"/>
<feature type="transmembrane region" description="Helical" evidence="6">
    <location>
        <begin position="433"/>
        <end position="453"/>
    </location>
</feature>
<gene>
    <name evidence="8" type="ORF">JF69_14960</name>
</gene>
<feature type="transmembrane region" description="Helical" evidence="6">
    <location>
        <begin position="59"/>
        <end position="82"/>
    </location>
</feature>
<feature type="transmembrane region" description="Helical" evidence="6">
    <location>
        <begin position="240"/>
        <end position="266"/>
    </location>
</feature>
<feature type="transmembrane region" description="Helical" evidence="6">
    <location>
        <begin position="302"/>
        <end position="320"/>
    </location>
</feature>
<feature type="transmembrane region" description="Helical" evidence="6">
    <location>
        <begin position="340"/>
        <end position="364"/>
    </location>
</feature>
<dbReference type="EMBL" id="JWME01000013">
    <property type="protein sequence ID" value="KJY49400.1"/>
    <property type="molecule type" value="Genomic_DNA"/>
</dbReference>
<accession>A0A0F4KSL0</accession>
<proteinExistence type="predicted"/>
<evidence type="ECO:0000256" key="2">
    <source>
        <dbReference type="ARBA" id="ARBA00022475"/>
    </source>
</evidence>
<dbReference type="PATRIC" id="fig|1684.4.peg.1607"/>
<evidence type="ECO:0000256" key="5">
    <source>
        <dbReference type="ARBA" id="ARBA00023136"/>
    </source>
</evidence>
<evidence type="ECO:0000313" key="8">
    <source>
        <dbReference type="EMBL" id="KJY49400.1"/>
    </source>
</evidence>
<feature type="domain" description="ABC3 transporter permease C-terminal" evidence="7">
    <location>
        <begin position="64"/>
        <end position="183"/>
    </location>
</feature>
<keyword evidence="4 6" id="KW-1133">Transmembrane helix</keyword>
<comment type="caution">
    <text evidence="8">The sequence shown here is derived from an EMBL/GenBank/DDBJ whole genome shotgun (WGS) entry which is preliminary data.</text>
</comment>
<evidence type="ECO:0000256" key="1">
    <source>
        <dbReference type="ARBA" id="ARBA00004651"/>
    </source>
</evidence>
<protein>
    <recommendedName>
        <fullName evidence="7">ABC3 transporter permease C-terminal domain-containing protein</fullName>
    </recommendedName>
</protein>
<dbReference type="OrthoDB" id="3239296at2"/>
<evidence type="ECO:0000256" key="6">
    <source>
        <dbReference type="SAM" id="Phobius"/>
    </source>
</evidence>
<keyword evidence="3 6" id="KW-0812">Transmembrane</keyword>
<feature type="transmembrane region" description="Helical" evidence="6">
    <location>
        <begin position="12"/>
        <end position="39"/>
    </location>
</feature>
<dbReference type="Proteomes" id="UP000033648">
    <property type="component" value="Unassembled WGS sequence"/>
</dbReference>
<sequence>MRLLLRDFKDAPLAWSGVALVLIASQTMVGLLAMMLSSAKALGDLPGMAEQGRTAYQNLMIPFVALLVAAVLIVLQVVSSVINQRRRNLALLALQGATPWQLTSLTCMRVFILALAASVVSLAASFLLARPLYAWETSQFLIGRQPFIASHQLASWAIGISCGVLVALIGTLLTIGTISRISPVESLRAANIPPKTTGLARRIAAALCLLAALAIMLMPIMQARTIPDEQLVRLHTAAPILPIAMGSTFSFIFLLAAICLAGPSLLGTVTSGWTRLVTLHNPSWLIACRQASARMRSLSSTVLPLVVGVSLLMMTDSFYQTSADSSHLLPPNLDVSSSDFSMLITLLGPALVVTLAGVCAGYLISAHGRSLDLSLISIAGADPNQLEIMAALEGFIMATTAVLISFTSSLLPVMAYAVGFRKVFGVASIGIPWVHWALVFLLLTLAASLASWITVRKSAGRSPACVIAQYTGE</sequence>
<feature type="transmembrane region" description="Helical" evidence="6">
    <location>
        <begin position="153"/>
        <end position="178"/>
    </location>
</feature>
<evidence type="ECO:0000256" key="4">
    <source>
        <dbReference type="ARBA" id="ARBA00022989"/>
    </source>
</evidence>
<dbReference type="Pfam" id="PF02687">
    <property type="entry name" value="FtsX"/>
    <property type="match status" value="1"/>
</dbReference>
<keyword evidence="5 6" id="KW-0472">Membrane</keyword>